<feature type="transmembrane region" description="Helical" evidence="1">
    <location>
        <begin position="102"/>
        <end position="120"/>
    </location>
</feature>
<evidence type="ECO:0000259" key="2">
    <source>
        <dbReference type="Pfam" id="PF26626"/>
    </source>
</evidence>
<keyword evidence="1" id="KW-0472">Membrane</keyword>
<feature type="transmembrane region" description="Helical" evidence="1">
    <location>
        <begin position="211"/>
        <end position="229"/>
    </location>
</feature>
<feature type="domain" description="DUF8201" evidence="2">
    <location>
        <begin position="1"/>
        <end position="455"/>
    </location>
</feature>
<feature type="transmembrane region" description="Helical" evidence="1">
    <location>
        <begin position="182"/>
        <end position="199"/>
    </location>
</feature>
<dbReference type="RefSeq" id="WP_150093148.1">
    <property type="nucleotide sequence ID" value="NZ_VWSF01000034.1"/>
</dbReference>
<feature type="transmembrane region" description="Helical" evidence="1">
    <location>
        <begin position="473"/>
        <end position="490"/>
    </location>
</feature>
<dbReference type="InterPro" id="IPR058065">
    <property type="entry name" value="LIC_10190-like"/>
</dbReference>
<organism evidence="3 4">
    <name type="scientific">Adhaeribacter rhizoryzae</name>
    <dbReference type="NCBI Taxonomy" id="2607907"/>
    <lineage>
        <taxon>Bacteria</taxon>
        <taxon>Pseudomonadati</taxon>
        <taxon>Bacteroidota</taxon>
        <taxon>Cytophagia</taxon>
        <taxon>Cytophagales</taxon>
        <taxon>Hymenobacteraceae</taxon>
        <taxon>Adhaeribacter</taxon>
    </lineage>
</organism>
<dbReference type="InterPro" id="IPR058514">
    <property type="entry name" value="DUF8201"/>
</dbReference>
<dbReference type="NCBIfam" id="NF047510">
    <property type="entry name" value="LIC_10190_fam"/>
    <property type="match status" value="1"/>
</dbReference>
<dbReference type="AlphaFoldDB" id="A0A5M6CVG6"/>
<feature type="transmembrane region" description="Helical" evidence="1">
    <location>
        <begin position="266"/>
        <end position="292"/>
    </location>
</feature>
<reference evidence="3 4" key="1">
    <citation type="submission" date="2019-09" db="EMBL/GenBank/DDBJ databases">
        <title>Genome sequence and assembly of Adhaeribacter sp.</title>
        <authorList>
            <person name="Chhetri G."/>
        </authorList>
    </citation>
    <scope>NUCLEOTIDE SEQUENCE [LARGE SCALE GENOMIC DNA]</scope>
    <source>
        <strain evidence="3 4">DK36</strain>
    </source>
</reference>
<feature type="transmembrane region" description="Helical" evidence="1">
    <location>
        <begin position="156"/>
        <end position="175"/>
    </location>
</feature>
<keyword evidence="4" id="KW-1185">Reference proteome</keyword>
<accession>A0A5M6CVG6</accession>
<comment type="caution">
    <text evidence="3">The sequence shown here is derived from an EMBL/GenBank/DDBJ whole genome shotgun (WGS) entry which is preliminary data.</text>
</comment>
<feature type="transmembrane region" description="Helical" evidence="1">
    <location>
        <begin position="62"/>
        <end position="82"/>
    </location>
</feature>
<dbReference type="Proteomes" id="UP000323426">
    <property type="component" value="Unassembled WGS sequence"/>
</dbReference>
<name>A0A5M6CVG6_9BACT</name>
<feature type="transmembrane region" description="Helical" evidence="1">
    <location>
        <begin position="38"/>
        <end position="56"/>
    </location>
</feature>
<feature type="transmembrane region" description="Helical" evidence="1">
    <location>
        <begin position="304"/>
        <end position="321"/>
    </location>
</feature>
<dbReference type="EMBL" id="VWSF01000034">
    <property type="protein sequence ID" value="KAA5539248.1"/>
    <property type="molecule type" value="Genomic_DNA"/>
</dbReference>
<protein>
    <recommendedName>
        <fullName evidence="2">DUF8201 domain-containing protein</fullName>
    </recommendedName>
</protein>
<dbReference type="Pfam" id="PF26626">
    <property type="entry name" value="DUF8201"/>
    <property type="match status" value="1"/>
</dbReference>
<evidence type="ECO:0000313" key="4">
    <source>
        <dbReference type="Proteomes" id="UP000323426"/>
    </source>
</evidence>
<keyword evidence="1" id="KW-0812">Transmembrane</keyword>
<evidence type="ECO:0000256" key="1">
    <source>
        <dbReference type="SAM" id="Phobius"/>
    </source>
</evidence>
<proteinExistence type="predicted"/>
<evidence type="ECO:0000313" key="3">
    <source>
        <dbReference type="EMBL" id="KAA5539248.1"/>
    </source>
</evidence>
<gene>
    <name evidence="3" type="ORF">F0145_24745</name>
</gene>
<feature type="transmembrane region" description="Helical" evidence="1">
    <location>
        <begin position="6"/>
        <end position="26"/>
    </location>
</feature>
<sequence length="584" mass="66886">MVALLLSWLYIFFISFTGGLFLYEIFKPEKNTTNSPLPPAYLLSLTGLCVLNSLAACLSLFWPLNIGLPIGIGLLAAGYSIYKRKIYLRYLLTGWGKMKAHYFAWLIWGGLLLLYVSYLATTTPVNDDSGIYHTQSIKWIEQYKVIPGLGNLAGRYAFNSSYFLWSALFSFSALVGQPIFALNSYLVLLFGFITLAYLFQNFREKRNNKIGLFLAALFWLNLYFFNVWLSSPTPDIPAAILVAFIFLLLLQTAQPPTNQVNSFYPAALILLLLTCVTVKLSVAPALGFIFYLGYIGSIKINRKWLLFLVASFSWIVLPWLIRNVVLSGYLIFPLPALDLFAFDWEVPRQLVQDEKDMVHSVAILLSPDWKGILDLKFQEWVPIWFQDHSPTEQILLTAALFSPLLMALGLLPGFRRRFSSELLKRHYLLWLINYGCVVYWFWLAPSIRFGSTFLFISAFYPIYLALTTLKASVFTILNRLVLLLFALWWLNNLRDAVYVARHQQTIFRSRLILPAKQPEVTLKKVKLNNTIIWMPAQGFMCWNAPLPCTYALPVNVEMRGKLLTQGFRALRPTNQSHLKNANNK</sequence>
<keyword evidence="1" id="KW-1133">Transmembrane helix</keyword>
<feature type="transmembrane region" description="Helical" evidence="1">
    <location>
        <begin position="426"/>
        <end position="443"/>
    </location>
</feature>
<feature type="transmembrane region" description="Helical" evidence="1">
    <location>
        <begin position="394"/>
        <end position="414"/>
    </location>
</feature>
<feature type="transmembrane region" description="Helical" evidence="1">
    <location>
        <begin position="236"/>
        <end position="254"/>
    </location>
</feature>